<dbReference type="InterPro" id="IPR003838">
    <property type="entry name" value="ABC3_permease_C"/>
</dbReference>
<gene>
    <name evidence="10" type="ORF">PVT71_15755</name>
</gene>
<dbReference type="Pfam" id="PF02687">
    <property type="entry name" value="FtsX"/>
    <property type="match status" value="1"/>
</dbReference>
<keyword evidence="5 7" id="KW-0472">Membrane</keyword>
<evidence type="ECO:0000313" key="10">
    <source>
        <dbReference type="EMBL" id="XCC96153.1"/>
    </source>
</evidence>
<comment type="similarity">
    <text evidence="6">Belongs to the ABC-4 integral membrane protein family.</text>
</comment>
<dbReference type="GO" id="GO:0005886">
    <property type="term" value="C:plasma membrane"/>
    <property type="evidence" value="ECO:0007669"/>
    <property type="project" value="UniProtKB-SubCell"/>
</dbReference>
<dbReference type="Pfam" id="PF12704">
    <property type="entry name" value="MacB_PCD"/>
    <property type="match status" value="1"/>
</dbReference>
<feature type="domain" description="ABC3 transporter permease C-terminal" evidence="8">
    <location>
        <begin position="289"/>
        <end position="402"/>
    </location>
</feature>
<protein>
    <submittedName>
        <fullName evidence="10">ABC transporter permease</fullName>
    </submittedName>
</protein>
<keyword evidence="3 7" id="KW-0812">Transmembrane</keyword>
<feature type="domain" description="MacB-like periplasmic core" evidence="9">
    <location>
        <begin position="22"/>
        <end position="248"/>
    </location>
</feature>
<dbReference type="PANTHER" id="PTHR30572">
    <property type="entry name" value="MEMBRANE COMPONENT OF TRANSPORTER-RELATED"/>
    <property type="match status" value="1"/>
</dbReference>
<name>A0AAU8AMT3_9RHOB</name>
<dbReference type="RefSeq" id="WP_353475019.1">
    <property type="nucleotide sequence ID" value="NZ_CP123385.1"/>
</dbReference>
<keyword evidence="2" id="KW-1003">Cell membrane</keyword>
<reference evidence="10" key="1">
    <citation type="submission" date="2023-02" db="EMBL/GenBank/DDBJ databases">
        <title>Description and genomic characterization of Salipiger bruguierae sp. nov., isolated from the sediment of mangrove plant Bruguiera sexangula.</title>
        <authorList>
            <person name="Long M."/>
        </authorList>
    </citation>
    <scope>NUCLEOTIDE SEQUENCE</scope>
    <source>
        <strain evidence="10">H15</strain>
    </source>
</reference>
<dbReference type="AlphaFoldDB" id="A0AAU8AMT3"/>
<feature type="transmembrane region" description="Helical" evidence="7">
    <location>
        <begin position="375"/>
        <end position="398"/>
    </location>
</feature>
<proteinExistence type="inferred from homology"/>
<feature type="transmembrane region" description="Helical" evidence="7">
    <location>
        <begin position="329"/>
        <end position="360"/>
    </location>
</feature>
<feature type="transmembrane region" description="Helical" evidence="7">
    <location>
        <begin position="21"/>
        <end position="43"/>
    </location>
</feature>
<evidence type="ECO:0000256" key="7">
    <source>
        <dbReference type="SAM" id="Phobius"/>
    </source>
</evidence>
<evidence type="ECO:0000256" key="5">
    <source>
        <dbReference type="ARBA" id="ARBA00023136"/>
    </source>
</evidence>
<dbReference type="InterPro" id="IPR050250">
    <property type="entry name" value="Macrolide_Exporter_MacB"/>
</dbReference>
<keyword evidence="4 7" id="KW-1133">Transmembrane helix</keyword>
<organism evidence="10">
    <name type="scientific">Alloyangia sp. H15</name>
    <dbReference type="NCBI Taxonomy" id="3029062"/>
    <lineage>
        <taxon>Bacteria</taxon>
        <taxon>Pseudomonadati</taxon>
        <taxon>Pseudomonadota</taxon>
        <taxon>Alphaproteobacteria</taxon>
        <taxon>Rhodobacterales</taxon>
        <taxon>Roseobacteraceae</taxon>
        <taxon>Alloyangia</taxon>
    </lineage>
</organism>
<evidence type="ECO:0000256" key="4">
    <source>
        <dbReference type="ARBA" id="ARBA00022989"/>
    </source>
</evidence>
<accession>A0AAU8AMT3</accession>
<dbReference type="PANTHER" id="PTHR30572:SF4">
    <property type="entry name" value="ABC TRANSPORTER PERMEASE YTRF"/>
    <property type="match status" value="1"/>
</dbReference>
<evidence type="ECO:0000256" key="3">
    <source>
        <dbReference type="ARBA" id="ARBA00022692"/>
    </source>
</evidence>
<evidence type="ECO:0000259" key="8">
    <source>
        <dbReference type="Pfam" id="PF02687"/>
    </source>
</evidence>
<evidence type="ECO:0000256" key="2">
    <source>
        <dbReference type="ARBA" id="ARBA00022475"/>
    </source>
</evidence>
<evidence type="ECO:0000256" key="6">
    <source>
        <dbReference type="ARBA" id="ARBA00038076"/>
    </source>
</evidence>
<dbReference type="EMBL" id="CP123385">
    <property type="protein sequence ID" value="XCC96153.1"/>
    <property type="molecule type" value="Genomic_DNA"/>
</dbReference>
<dbReference type="GO" id="GO:0022857">
    <property type="term" value="F:transmembrane transporter activity"/>
    <property type="evidence" value="ECO:0007669"/>
    <property type="project" value="TreeGrafter"/>
</dbReference>
<evidence type="ECO:0000259" key="9">
    <source>
        <dbReference type="Pfam" id="PF12704"/>
    </source>
</evidence>
<comment type="subcellular location">
    <subcellularLocation>
        <location evidence="1">Cell membrane</location>
        <topology evidence="1">Multi-pass membrane protein</topology>
    </subcellularLocation>
</comment>
<feature type="transmembrane region" description="Helical" evidence="7">
    <location>
        <begin position="286"/>
        <end position="308"/>
    </location>
</feature>
<evidence type="ECO:0000256" key="1">
    <source>
        <dbReference type="ARBA" id="ARBA00004651"/>
    </source>
</evidence>
<dbReference type="InterPro" id="IPR025857">
    <property type="entry name" value="MacB_PCD"/>
</dbReference>
<sequence length="409" mass="42643">MRAPDVIAEALRSLGANRLRAGLTTLGVIIGVASVVLLMAIGAGTQASIHDEIERTGTNLVLVMPGAPASARPAAGPVRGLLTDEDARILADEGYGIVAVAPTVASVVRLASPAGGVSSTLQGVTDDFFAVRNWRLASGRSIVEEDLLTSSRVAMIGATVAENLFPGQDPVGAVLRVNEVQMEVIGVLEAKGRSMDGSDEDDVVLLPLTTAREQIIGRQGVTARSVGMVTVKIADSRRIEEGIAEIRDILRLRHALPPGQPDDFRLTNLAEMLSLQQEASAAMTRLLAAIASISLVVGGIGIMNIMLVSVTERTREIGIRMALGAEPRAILAQFLAEAVTLSVAGGAAGAGCGLLAAWLADSRFGLRALPSTEPLVLALLFATLVGLLFGIYPAMMAARKSPLEALRQD</sequence>